<feature type="domain" description="Get5 N-terminal" evidence="2">
    <location>
        <begin position="6"/>
        <end position="150"/>
    </location>
</feature>
<evidence type="ECO:0000313" key="5">
    <source>
        <dbReference type="Proteomes" id="UP000676310"/>
    </source>
</evidence>
<keyword evidence="5" id="KW-1185">Reference proteome</keyword>
<dbReference type="SUPFAM" id="SSF54236">
    <property type="entry name" value="Ubiquitin-like"/>
    <property type="match status" value="1"/>
</dbReference>
<evidence type="ECO:0008006" key="6">
    <source>
        <dbReference type="Google" id="ProtNLM"/>
    </source>
</evidence>
<feature type="region of interest" description="Disordered" evidence="1">
    <location>
        <begin position="37"/>
        <end position="86"/>
    </location>
</feature>
<dbReference type="InterPro" id="IPR049256">
    <property type="entry name" value="Get5_C"/>
</dbReference>
<organism evidence="4 5">
    <name type="scientific">Alternaria atra</name>
    <dbReference type="NCBI Taxonomy" id="119953"/>
    <lineage>
        <taxon>Eukaryota</taxon>
        <taxon>Fungi</taxon>
        <taxon>Dikarya</taxon>
        <taxon>Ascomycota</taxon>
        <taxon>Pezizomycotina</taxon>
        <taxon>Dothideomycetes</taxon>
        <taxon>Pleosporomycetidae</taxon>
        <taxon>Pleosporales</taxon>
        <taxon>Pleosporineae</taxon>
        <taxon>Pleosporaceae</taxon>
        <taxon>Alternaria</taxon>
        <taxon>Alternaria sect. Ulocladioides</taxon>
    </lineage>
</organism>
<dbReference type="AlphaFoldDB" id="A0A8J2IGE3"/>
<gene>
    <name evidence="4" type="ORF">ALTATR162_LOCUS11865</name>
</gene>
<proteinExistence type="predicted"/>
<dbReference type="EMBL" id="CAJRGZ010000032">
    <property type="protein sequence ID" value="CAG5188089.1"/>
    <property type="molecule type" value="Genomic_DNA"/>
</dbReference>
<accession>A0A8J2IGE3</accession>
<name>A0A8J2IGE3_9PLEO</name>
<feature type="compositionally biased region" description="Polar residues" evidence="1">
    <location>
        <begin position="58"/>
        <end position="72"/>
    </location>
</feature>
<feature type="domain" description="Get5 C-terminal" evidence="3">
    <location>
        <begin position="199"/>
        <end position="246"/>
    </location>
</feature>
<feature type="compositionally biased region" description="Low complexity" evidence="1">
    <location>
        <begin position="185"/>
        <end position="205"/>
    </location>
</feature>
<dbReference type="InterPro" id="IPR024737">
    <property type="entry name" value="Get5_N"/>
</dbReference>
<dbReference type="Gene3D" id="1.10.286.70">
    <property type="entry name" value="Get5 dimerization domain"/>
    <property type="match status" value="1"/>
</dbReference>
<evidence type="ECO:0000313" key="4">
    <source>
        <dbReference type="EMBL" id="CAG5188089.1"/>
    </source>
</evidence>
<dbReference type="Proteomes" id="UP000676310">
    <property type="component" value="Unassembled WGS sequence"/>
</dbReference>
<dbReference type="OrthoDB" id="5366541at2759"/>
<dbReference type="RefSeq" id="XP_043175444.1">
    <property type="nucleotide sequence ID" value="XM_043319509.1"/>
</dbReference>
<dbReference type="Pfam" id="PF12754">
    <property type="entry name" value="Get5_N"/>
    <property type="match status" value="1"/>
</dbReference>
<evidence type="ECO:0000256" key="1">
    <source>
        <dbReference type="SAM" id="MobiDB-lite"/>
    </source>
</evidence>
<sequence length="248" mass="25816">MSELAFCKSFLSALDARPAKLSSDHIADARQYPAQGAYTLPRLPHPPHPQRPNPKPTASDNATTPSSSTITVTLKPMKPSTPTIPLSSIDPAKTSVYDLKQQYATQASLSATKIKILYKKKPVTDSKTLVEVIGTDAGSEVEFGVMVMAGAALGGSGAASPASGSTPVTSPPAVAPPTESEKGLASAGETHAGTATGTAGAIPGSGKEVVATEEFWGDLKNFVLQRTKDAEESERLLGVFRGAWEQNK</sequence>
<comment type="caution">
    <text evidence="4">The sequence shown here is derived from an EMBL/GenBank/DDBJ whole genome shotgun (WGS) entry which is preliminary data.</text>
</comment>
<feature type="region of interest" description="Disordered" evidence="1">
    <location>
        <begin position="154"/>
        <end position="205"/>
    </location>
</feature>
<evidence type="ECO:0000259" key="2">
    <source>
        <dbReference type="Pfam" id="PF12754"/>
    </source>
</evidence>
<dbReference type="Gene3D" id="3.10.20.90">
    <property type="entry name" value="Phosphatidylinositol 3-kinase Catalytic Subunit, Chain A, domain 1"/>
    <property type="match status" value="1"/>
</dbReference>
<evidence type="ECO:0000259" key="3">
    <source>
        <dbReference type="Pfam" id="PF17183"/>
    </source>
</evidence>
<reference evidence="4" key="1">
    <citation type="submission" date="2021-05" db="EMBL/GenBank/DDBJ databases">
        <authorList>
            <person name="Stam R."/>
        </authorList>
    </citation>
    <scope>NUCLEOTIDE SEQUENCE</scope>
    <source>
        <strain evidence="4">CS162</strain>
    </source>
</reference>
<dbReference type="InterPro" id="IPR029071">
    <property type="entry name" value="Ubiquitin-like_domsf"/>
</dbReference>
<feature type="compositionally biased region" description="Low complexity" evidence="1">
    <location>
        <begin position="158"/>
        <end position="168"/>
    </location>
</feature>
<protein>
    <recommendedName>
        <fullName evidence="6">Ubiquitin-like domain-containing protein</fullName>
    </recommendedName>
</protein>
<dbReference type="Pfam" id="PF17183">
    <property type="entry name" value="Get5_C"/>
    <property type="match status" value="1"/>
</dbReference>
<dbReference type="GeneID" id="67012184"/>
<feature type="compositionally biased region" description="Pro residues" evidence="1">
    <location>
        <begin position="43"/>
        <end position="55"/>
    </location>
</feature>
<dbReference type="CDD" id="cd17039">
    <property type="entry name" value="Ubl_ubiquitin_like"/>
    <property type="match status" value="1"/>
</dbReference>